<dbReference type="GeneID" id="18926685"/>
<feature type="chain" id="PRO_5003317697" evidence="1">
    <location>
        <begin position="22"/>
        <end position="114"/>
    </location>
</feature>
<keyword evidence="1" id="KW-0732">Signal</keyword>
<sequence length="114" mass="12522">MSFSCTRVAVLFFLLVSLTYQMPCNSHWSTEGGVKAICKEIGNPAKFKCDLVNCSPKVSQVSCPDGKTHKCDGAPTAHEYISNQLVCRNNINQFFKGCSLTVTPDCDPAHCVRM</sequence>
<dbReference type="VEuPathDB" id="FungiDB:MELLADRAFT_124215"/>
<dbReference type="AlphaFoldDB" id="F4RJS2"/>
<dbReference type="HOGENOM" id="CLU_2121614_0_0_1"/>
<dbReference type="EMBL" id="GL883104">
    <property type="protein sequence ID" value="EGG07446.1"/>
    <property type="molecule type" value="Genomic_DNA"/>
</dbReference>
<dbReference type="Proteomes" id="UP000001072">
    <property type="component" value="Unassembled WGS sequence"/>
</dbReference>
<feature type="signal peptide" evidence="1">
    <location>
        <begin position="1"/>
        <end position="21"/>
    </location>
</feature>
<dbReference type="InParanoid" id="F4RJS2"/>
<evidence type="ECO:0000256" key="1">
    <source>
        <dbReference type="SAM" id="SignalP"/>
    </source>
</evidence>
<evidence type="ECO:0000313" key="2">
    <source>
        <dbReference type="EMBL" id="EGG07446.1"/>
    </source>
</evidence>
<proteinExistence type="predicted"/>
<name>F4RJS2_MELLP</name>
<dbReference type="KEGG" id="mlr:MELLADRAFT_124215"/>
<accession>F4RJS2</accession>
<keyword evidence="3" id="KW-1185">Reference proteome</keyword>
<reference evidence="3" key="1">
    <citation type="journal article" date="2011" name="Proc. Natl. Acad. Sci. U.S.A.">
        <title>Obligate biotrophy features unraveled by the genomic analysis of rust fungi.</title>
        <authorList>
            <person name="Duplessis S."/>
            <person name="Cuomo C.A."/>
            <person name="Lin Y.-C."/>
            <person name="Aerts A."/>
            <person name="Tisserant E."/>
            <person name="Veneault-Fourrey C."/>
            <person name="Joly D.L."/>
            <person name="Hacquard S."/>
            <person name="Amselem J."/>
            <person name="Cantarel B.L."/>
            <person name="Chiu R."/>
            <person name="Coutinho P.M."/>
            <person name="Feau N."/>
            <person name="Field M."/>
            <person name="Frey P."/>
            <person name="Gelhaye E."/>
            <person name="Goldberg J."/>
            <person name="Grabherr M.G."/>
            <person name="Kodira C.D."/>
            <person name="Kohler A."/>
            <person name="Kuees U."/>
            <person name="Lindquist E.A."/>
            <person name="Lucas S.M."/>
            <person name="Mago R."/>
            <person name="Mauceli E."/>
            <person name="Morin E."/>
            <person name="Murat C."/>
            <person name="Pangilinan J.L."/>
            <person name="Park R."/>
            <person name="Pearson M."/>
            <person name="Quesneville H."/>
            <person name="Rouhier N."/>
            <person name="Sakthikumar S."/>
            <person name="Salamov A.A."/>
            <person name="Schmutz J."/>
            <person name="Selles B."/>
            <person name="Shapiro H."/>
            <person name="Tanguay P."/>
            <person name="Tuskan G.A."/>
            <person name="Henrissat B."/>
            <person name="Van de Peer Y."/>
            <person name="Rouze P."/>
            <person name="Ellis J.G."/>
            <person name="Dodds P.N."/>
            <person name="Schein J.E."/>
            <person name="Zhong S."/>
            <person name="Hamelin R.C."/>
            <person name="Grigoriev I.V."/>
            <person name="Szabo L.J."/>
            <person name="Martin F."/>
        </authorList>
    </citation>
    <scope>NUCLEOTIDE SEQUENCE [LARGE SCALE GENOMIC DNA]</scope>
    <source>
        <strain evidence="3">98AG31 / pathotype 3-4-7</strain>
    </source>
</reference>
<dbReference type="RefSeq" id="XP_007409353.1">
    <property type="nucleotide sequence ID" value="XM_007409291.1"/>
</dbReference>
<evidence type="ECO:0000313" key="3">
    <source>
        <dbReference type="Proteomes" id="UP000001072"/>
    </source>
</evidence>
<organism evidence="3">
    <name type="scientific">Melampsora larici-populina (strain 98AG31 / pathotype 3-4-7)</name>
    <name type="common">Poplar leaf rust fungus</name>
    <dbReference type="NCBI Taxonomy" id="747676"/>
    <lineage>
        <taxon>Eukaryota</taxon>
        <taxon>Fungi</taxon>
        <taxon>Dikarya</taxon>
        <taxon>Basidiomycota</taxon>
        <taxon>Pucciniomycotina</taxon>
        <taxon>Pucciniomycetes</taxon>
        <taxon>Pucciniales</taxon>
        <taxon>Melampsoraceae</taxon>
        <taxon>Melampsora</taxon>
    </lineage>
</organism>
<protein>
    <submittedName>
        <fullName evidence="2">Secreted protein</fullName>
    </submittedName>
</protein>
<gene>
    <name evidence="2" type="ORF">MELLADRAFT_124215</name>
</gene>